<sequence length="436" mass="45530">MSITAPAQGYSYARPSGLSDGRLGLSTSGGRTAAGPAARPHFFSGVVTRPAPAAAALLAVADVATTRYHRPGGTSRDPVVTCNGDRLRLEAFSGCGGVYARLDLLAGALDGDVHDLGTTNVDVNPPLRTALARVGAGDPLHFAVGADELVVTTGDGAAVEKKVLLPDRWLRGFAEVQVITAGFDPRAELRGPEAVRFVRSLRSGGAPWFVPAGRTLRPSARPVPGAVCAAAPERLRTMLPLLRFATALRAYGPPAPDGPAASVWELELPGMRYVLALSPEIHRGFSGEGAVLDALSADDTADDADLVGALLAFEPRLDTDVLAERSGLPAARVRAALTCLGTAGRVGFDAAEAAYFHRELPYDGARVTALNPRLRAARELAGTVRRAADGTALVPGSEREHRVRGSSCTCSWWTRHGGGRGPCKHVLAVRIAGEAR</sequence>
<dbReference type="InterPro" id="IPR041614">
    <property type="entry name" value="DprA_WH"/>
</dbReference>
<dbReference type="InterPro" id="IPR036388">
    <property type="entry name" value="WH-like_DNA-bd_sf"/>
</dbReference>
<dbReference type="AlphaFoldDB" id="A0A2P4UDG2"/>
<dbReference type="Pfam" id="PF17782">
    <property type="entry name" value="WHD_DprA"/>
    <property type="match status" value="1"/>
</dbReference>
<dbReference type="InterPro" id="IPR007527">
    <property type="entry name" value="Znf_SWIM"/>
</dbReference>
<keyword evidence="4" id="KW-1185">Reference proteome</keyword>
<dbReference type="RefSeq" id="WP_205648282.1">
    <property type="nucleotide sequence ID" value="NZ_MTBP01000004.1"/>
</dbReference>
<feature type="domain" description="SWIM-type" evidence="2">
    <location>
        <begin position="392"/>
        <end position="434"/>
    </location>
</feature>
<keyword evidence="1" id="KW-0479">Metal-binding</keyword>
<dbReference type="GO" id="GO:0008270">
    <property type="term" value="F:zinc ion binding"/>
    <property type="evidence" value="ECO:0007669"/>
    <property type="project" value="UniProtKB-KW"/>
</dbReference>
<dbReference type="Proteomes" id="UP000242367">
    <property type="component" value="Unassembled WGS sequence"/>
</dbReference>
<evidence type="ECO:0000313" key="3">
    <source>
        <dbReference type="EMBL" id="POM23084.1"/>
    </source>
</evidence>
<name>A0A2P4UDG2_9ACTN</name>
<proteinExistence type="predicted"/>
<organism evidence="3 4">
    <name type="scientific">Actinomadura rubteroloni</name>
    <dbReference type="NCBI Taxonomy" id="1926885"/>
    <lineage>
        <taxon>Bacteria</taxon>
        <taxon>Bacillati</taxon>
        <taxon>Actinomycetota</taxon>
        <taxon>Actinomycetes</taxon>
        <taxon>Streptosporangiales</taxon>
        <taxon>Thermomonosporaceae</taxon>
        <taxon>Actinomadura</taxon>
    </lineage>
</organism>
<comment type="caution">
    <text evidence="3">The sequence shown here is derived from an EMBL/GenBank/DDBJ whole genome shotgun (WGS) entry which is preliminary data.</text>
</comment>
<dbReference type="EMBL" id="MTBP01000004">
    <property type="protein sequence ID" value="POM23084.1"/>
    <property type="molecule type" value="Genomic_DNA"/>
</dbReference>
<evidence type="ECO:0000259" key="2">
    <source>
        <dbReference type="PROSITE" id="PS50966"/>
    </source>
</evidence>
<gene>
    <name evidence="3" type="ORF">BTM25_52900</name>
</gene>
<dbReference type="Gene3D" id="1.10.10.10">
    <property type="entry name" value="Winged helix-like DNA-binding domain superfamily/Winged helix DNA-binding domain"/>
    <property type="match status" value="1"/>
</dbReference>
<keyword evidence="1" id="KW-0862">Zinc</keyword>
<accession>A0A2P4UDG2</accession>
<dbReference type="Pfam" id="PF04434">
    <property type="entry name" value="SWIM"/>
    <property type="match status" value="1"/>
</dbReference>
<evidence type="ECO:0000313" key="4">
    <source>
        <dbReference type="Proteomes" id="UP000242367"/>
    </source>
</evidence>
<evidence type="ECO:0000256" key="1">
    <source>
        <dbReference type="PROSITE-ProRule" id="PRU00325"/>
    </source>
</evidence>
<keyword evidence="1" id="KW-0863">Zinc-finger</keyword>
<reference evidence="3 4" key="1">
    <citation type="journal article" date="2017" name="Chemistry">
        <title>Isolation, Biosynthesis and Chemical Modifications of Rubterolones A-F: Rare Tropolone Alkaloids from Actinomadura sp. 5-2.</title>
        <authorList>
            <person name="Guo H."/>
            <person name="Benndorf R."/>
            <person name="Leichnitz D."/>
            <person name="Klassen J.L."/>
            <person name="Vollmers J."/>
            <person name="Gorls H."/>
            <person name="Steinacker M."/>
            <person name="Weigel C."/>
            <person name="Dahse H.M."/>
            <person name="Kaster A.K."/>
            <person name="de Beer Z.W."/>
            <person name="Poulsen M."/>
            <person name="Beemelmanns C."/>
        </authorList>
    </citation>
    <scope>NUCLEOTIDE SEQUENCE [LARGE SCALE GENOMIC DNA]</scope>
    <source>
        <strain evidence="3 4">5-2</strain>
    </source>
</reference>
<dbReference type="PROSITE" id="PS50966">
    <property type="entry name" value="ZF_SWIM"/>
    <property type="match status" value="1"/>
</dbReference>
<protein>
    <recommendedName>
        <fullName evidence="2">SWIM-type domain-containing protein</fullName>
    </recommendedName>
</protein>